<dbReference type="PANTHER" id="PTHR14269">
    <property type="entry name" value="CDP-DIACYLGLYCEROL--GLYCEROL-3-PHOSPHATE 3-PHOSPHATIDYLTRANSFERASE-RELATED"/>
    <property type="match status" value="1"/>
</dbReference>
<dbReference type="EC" id="2.7.8.5" evidence="5"/>
<evidence type="ECO:0000256" key="10">
    <source>
        <dbReference type="ARBA" id="ARBA00022989"/>
    </source>
</evidence>
<feature type="transmembrane region" description="Helical" evidence="18">
    <location>
        <begin position="83"/>
        <end position="106"/>
    </location>
</feature>
<evidence type="ECO:0000256" key="1">
    <source>
        <dbReference type="ARBA" id="ARBA00003973"/>
    </source>
</evidence>
<dbReference type="PANTHER" id="PTHR14269:SF62">
    <property type="entry name" value="CDP-DIACYLGLYCEROL--GLYCEROL-3-PHOSPHATE 3-PHOSPHATIDYLTRANSFERASE 1, CHLOROPLASTIC"/>
    <property type="match status" value="1"/>
</dbReference>
<evidence type="ECO:0000256" key="3">
    <source>
        <dbReference type="ARBA" id="ARBA00005042"/>
    </source>
</evidence>
<dbReference type="AlphaFoldDB" id="A0A9D0ZBZ6"/>
<name>A0A9D0ZBZ6_9FIRM</name>
<organism evidence="19 20">
    <name type="scientific">Candidatus Scatomorpha intestinavium</name>
    <dbReference type="NCBI Taxonomy" id="2840922"/>
    <lineage>
        <taxon>Bacteria</taxon>
        <taxon>Bacillati</taxon>
        <taxon>Bacillota</taxon>
        <taxon>Clostridia</taxon>
        <taxon>Eubacteriales</taxon>
        <taxon>Candidatus Scatomorpha</taxon>
    </lineage>
</organism>
<evidence type="ECO:0000256" key="6">
    <source>
        <dbReference type="ARBA" id="ARBA00014944"/>
    </source>
</evidence>
<dbReference type="PIRSF" id="PIRSF000847">
    <property type="entry name" value="Phos_ph_gly_syn"/>
    <property type="match status" value="1"/>
</dbReference>
<evidence type="ECO:0000256" key="13">
    <source>
        <dbReference type="ARBA" id="ARBA00023209"/>
    </source>
</evidence>
<feature type="transmembrane region" description="Helical" evidence="18">
    <location>
        <begin position="12"/>
        <end position="32"/>
    </location>
</feature>
<evidence type="ECO:0000256" key="2">
    <source>
        <dbReference type="ARBA" id="ARBA00004141"/>
    </source>
</evidence>
<dbReference type="GO" id="GO:0016020">
    <property type="term" value="C:membrane"/>
    <property type="evidence" value="ECO:0007669"/>
    <property type="project" value="UniProtKB-SubCell"/>
</dbReference>
<reference evidence="19" key="2">
    <citation type="journal article" date="2021" name="PeerJ">
        <title>Extensive microbial diversity within the chicken gut microbiome revealed by metagenomics and culture.</title>
        <authorList>
            <person name="Gilroy R."/>
            <person name="Ravi A."/>
            <person name="Getino M."/>
            <person name="Pursley I."/>
            <person name="Horton D.L."/>
            <person name="Alikhan N.F."/>
            <person name="Baker D."/>
            <person name="Gharbi K."/>
            <person name="Hall N."/>
            <person name="Watson M."/>
            <person name="Adriaenssens E.M."/>
            <person name="Foster-Nyarko E."/>
            <person name="Jarju S."/>
            <person name="Secka A."/>
            <person name="Antonio M."/>
            <person name="Oren A."/>
            <person name="Chaudhuri R.R."/>
            <person name="La Ragione R."/>
            <person name="Hildebrand F."/>
            <person name="Pallen M.J."/>
        </authorList>
    </citation>
    <scope>NUCLEOTIDE SEQUENCE</scope>
    <source>
        <strain evidence="19">ChiBcolR7-354</strain>
    </source>
</reference>
<evidence type="ECO:0000256" key="16">
    <source>
        <dbReference type="ARBA" id="ARBA00048586"/>
    </source>
</evidence>
<comment type="caution">
    <text evidence="19">The sequence shown here is derived from an EMBL/GenBank/DDBJ whole genome shotgun (WGS) entry which is preliminary data.</text>
</comment>
<feature type="transmembrane region" description="Helical" evidence="18">
    <location>
        <begin position="160"/>
        <end position="179"/>
    </location>
</feature>
<dbReference type="InterPro" id="IPR048254">
    <property type="entry name" value="CDP_ALCOHOL_P_TRANSF_CS"/>
</dbReference>
<evidence type="ECO:0000313" key="20">
    <source>
        <dbReference type="Proteomes" id="UP000824262"/>
    </source>
</evidence>
<comment type="catalytic activity">
    <reaction evidence="16">
        <text>a CDP-1,2-diacyl-sn-glycerol + sn-glycerol 3-phosphate = a 1,2-diacyl-sn-glycero-3-phospho-(1'-sn-glycero-3'-phosphate) + CMP + H(+)</text>
        <dbReference type="Rhea" id="RHEA:12593"/>
        <dbReference type="ChEBI" id="CHEBI:15378"/>
        <dbReference type="ChEBI" id="CHEBI:57597"/>
        <dbReference type="ChEBI" id="CHEBI:58332"/>
        <dbReference type="ChEBI" id="CHEBI:60110"/>
        <dbReference type="ChEBI" id="CHEBI:60377"/>
        <dbReference type="EC" id="2.7.8.5"/>
    </reaction>
</comment>
<dbReference type="PROSITE" id="PS00379">
    <property type="entry name" value="CDP_ALCOHOL_P_TRANSF"/>
    <property type="match status" value="1"/>
</dbReference>
<proteinExistence type="inferred from homology"/>
<gene>
    <name evidence="19" type="ORF">IAB77_00550</name>
</gene>
<evidence type="ECO:0000256" key="9">
    <source>
        <dbReference type="ARBA" id="ARBA00022692"/>
    </source>
</evidence>
<dbReference type="InterPro" id="IPR004570">
    <property type="entry name" value="Phosphatidylglycerol_P_synth"/>
</dbReference>
<reference evidence="19" key="1">
    <citation type="submission" date="2020-10" db="EMBL/GenBank/DDBJ databases">
        <authorList>
            <person name="Gilroy R."/>
        </authorList>
    </citation>
    <scope>NUCLEOTIDE SEQUENCE</scope>
    <source>
        <strain evidence="19">ChiBcolR7-354</strain>
    </source>
</reference>
<accession>A0A9D0ZBZ6</accession>
<evidence type="ECO:0000256" key="18">
    <source>
        <dbReference type="SAM" id="Phobius"/>
    </source>
</evidence>
<sequence length="187" mass="21282">MKRDKLKEYFSVPNILSYFRLILIPVYLYTYFNARTDEDYLKAALVIAVSGLTDALDGFIARHFNQITEWGKLIDPVADKLTLASIALSLVLRFPLMGAVFVLYLAKEGYMLIMGAVMLRRGYRMDGAQWYGKVCTAVTYAVMLSLLVFPGMSRRMSNSLIGVCLAVTAMAFIGYVNFYHRVRKTRR</sequence>
<evidence type="ECO:0000256" key="8">
    <source>
        <dbReference type="ARBA" id="ARBA00022679"/>
    </source>
</evidence>
<evidence type="ECO:0000256" key="17">
    <source>
        <dbReference type="RuleBase" id="RU003750"/>
    </source>
</evidence>
<dbReference type="Pfam" id="PF01066">
    <property type="entry name" value="CDP-OH_P_transf"/>
    <property type="match status" value="1"/>
</dbReference>
<dbReference type="Gene3D" id="1.20.120.1760">
    <property type="match status" value="1"/>
</dbReference>
<evidence type="ECO:0000256" key="14">
    <source>
        <dbReference type="ARBA" id="ARBA00023264"/>
    </source>
</evidence>
<keyword evidence="14" id="KW-1208">Phospholipid metabolism</keyword>
<evidence type="ECO:0000256" key="11">
    <source>
        <dbReference type="ARBA" id="ARBA00023098"/>
    </source>
</evidence>
<keyword evidence="10 18" id="KW-1133">Transmembrane helix</keyword>
<evidence type="ECO:0000256" key="4">
    <source>
        <dbReference type="ARBA" id="ARBA00010441"/>
    </source>
</evidence>
<evidence type="ECO:0000313" key="19">
    <source>
        <dbReference type="EMBL" id="HIQ77730.1"/>
    </source>
</evidence>
<keyword evidence="9 18" id="KW-0812">Transmembrane</keyword>
<keyword evidence="11" id="KW-0443">Lipid metabolism</keyword>
<dbReference type="EMBL" id="DVGA01000008">
    <property type="protein sequence ID" value="HIQ77730.1"/>
    <property type="molecule type" value="Genomic_DNA"/>
</dbReference>
<protein>
    <recommendedName>
        <fullName evidence="6">CDP-diacylglycerol--glycerol-3-phosphate 3-phosphatidyltransferase</fullName>
        <ecNumber evidence="5">2.7.8.5</ecNumber>
    </recommendedName>
    <alternativeName>
        <fullName evidence="15">Phosphatidylglycerophosphate synthase</fullName>
    </alternativeName>
</protein>
<evidence type="ECO:0000256" key="5">
    <source>
        <dbReference type="ARBA" id="ARBA00013170"/>
    </source>
</evidence>
<comment type="function">
    <text evidence="1">This protein catalyzes the committed step to the synthesis of the acidic phospholipids.</text>
</comment>
<evidence type="ECO:0000256" key="7">
    <source>
        <dbReference type="ARBA" id="ARBA00022516"/>
    </source>
</evidence>
<dbReference type="GO" id="GO:0008444">
    <property type="term" value="F:CDP-diacylglycerol-glycerol-3-phosphate 3-phosphatidyltransferase activity"/>
    <property type="evidence" value="ECO:0007669"/>
    <property type="project" value="UniProtKB-EC"/>
</dbReference>
<feature type="transmembrane region" description="Helical" evidence="18">
    <location>
        <begin position="127"/>
        <end position="148"/>
    </location>
</feature>
<comment type="pathway">
    <text evidence="3">Phospholipid metabolism; phosphatidylglycerol biosynthesis; phosphatidylglycerol from CDP-diacylglycerol: step 1/2.</text>
</comment>
<dbReference type="Proteomes" id="UP000824262">
    <property type="component" value="Unassembled WGS sequence"/>
</dbReference>
<comment type="subcellular location">
    <subcellularLocation>
        <location evidence="2">Membrane</location>
        <topology evidence="2">Multi-pass membrane protein</topology>
    </subcellularLocation>
</comment>
<comment type="similarity">
    <text evidence="4 17">Belongs to the CDP-alcohol phosphatidyltransferase class-I family.</text>
</comment>
<dbReference type="InterPro" id="IPR050324">
    <property type="entry name" value="CDP-alcohol_PTase-I"/>
</dbReference>
<keyword evidence="8 17" id="KW-0808">Transferase</keyword>
<dbReference type="InterPro" id="IPR000462">
    <property type="entry name" value="CDP-OH_P_trans"/>
</dbReference>
<keyword evidence="7" id="KW-0444">Lipid biosynthesis</keyword>
<dbReference type="InterPro" id="IPR043130">
    <property type="entry name" value="CDP-OH_PTrfase_TM_dom"/>
</dbReference>
<dbReference type="GO" id="GO:0046474">
    <property type="term" value="P:glycerophospholipid biosynthetic process"/>
    <property type="evidence" value="ECO:0007669"/>
    <property type="project" value="TreeGrafter"/>
</dbReference>
<evidence type="ECO:0000256" key="12">
    <source>
        <dbReference type="ARBA" id="ARBA00023136"/>
    </source>
</evidence>
<evidence type="ECO:0000256" key="15">
    <source>
        <dbReference type="ARBA" id="ARBA00033018"/>
    </source>
</evidence>
<keyword evidence="12 18" id="KW-0472">Membrane</keyword>
<keyword evidence="13" id="KW-0594">Phospholipid biosynthesis</keyword>